<sequence>WCRKWEVPRKVLHSSIGFVTLQRYMADGNPSVIAVYLSKALIVIWIADVLRFNSKRFSSLYETLLGFLMRPSEKNDWNGVIFYLLGVIISLSTLPLDISVLSILILSWVDTSASIVGRLYGHLTSSLPSPPFARRKSLAGFLGAFLTGTITSSLFWSSWASKGPARLTGQLPTPKSNMSLLGLSIGCGLVGAVAEAVEVFGLDDNLIVPVLS</sequence>
<dbReference type="AlphaFoldDB" id="F4REX2"/>
<dbReference type="GO" id="GO:0097038">
    <property type="term" value="C:perinuclear endoplasmic reticulum"/>
    <property type="evidence" value="ECO:0007669"/>
    <property type="project" value="EnsemblFungi"/>
</dbReference>
<dbReference type="OrthoDB" id="5673at2759"/>
<dbReference type="VEuPathDB" id="FungiDB:MELLADRAFT_29397"/>
<dbReference type="STRING" id="747676.F4REX2"/>
<feature type="transmembrane region" description="Helical" evidence="1">
    <location>
        <begin position="80"/>
        <end position="109"/>
    </location>
</feature>
<accession>F4REX2</accession>
<dbReference type="PANTHER" id="PTHR31303:SF1">
    <property type="entry name" value="CTP-DEPENDENT DIACYLGLYCEROL KINASE 1"/>
    <property type="match status" value="1"/>
</dbReference>
<dbReference type="InParanoid" id="F4REX2"/>
<dbReference type="HOGENOM" id="CLU_031477_1_0_1"/>
<dbReference type="RefSeq" id="XP_007407541.1">
    <property type="nucleotide sequence ID" value="XM_007407479.1"/>
</dbReference>
<feature type="transmembrane region" description="Helical" evidence="1">
    <location>
        <begin position="180"/>
        <end position="202"/>
    </location>
</feature>
<gene>
    <name evidence="2" type="ORF">MELLADRAFT_29397</name>
</gene>
<keyword evidence="1" id="KW-0472">Membrane</keyword>
<protein>
    <recommendedName>
        <fullName evidence="4">Dolichol kinase</fullName>
    </recommendedName>
</protein>
<evidence type="ECO:0000313" key="3">
    <source>
        <dbReference type="Proteomes" id="UP000001072"/>
    </source>
</evidence>
<dbReference type="Proteomes" id="UP000001072">
    <property type="component" value="Unassembled WGS sequence"/>
</dbReference>
<dbReference type="GO" id="GO:2001210">
    <property type="term" value="P:regulation of isopentenyl diphosphate biosynthetic process, mevalonate pathway"/>
    <property type="evidence" value="ECO:0007669"/>
    <property type="project" value="EnsemblFungi"/>
</dbReference>
<dbReference type="InterPro" id="IPR037997">
    <property type="entry name" value="Dgk1-like"/>
</dbReference>
<feature type="non-terminal residue" evidence="2">
    <location>
        <position position="1"/>
    </location>
</feature>
<proteinExistence type="predicted"/>
<dbReference type="GeneID" id="18927068"/>
<organism evidence="3">
    <name type="scientific">Melampsora larici-populina (strain 98AG31 / pathotype 3-4-7)</name>
    <name type="common">Poplar leaf rust fungus</name>
    <dbReference type="NCBI Taxonomy" id="747676"/>
    <lineage>
        <taxon>Eukaryota</taxon>
        <taxon>Fungi</taxon>
        <taxon>Dikarya</taxon>
        <taxon>Basidiomycota</taxon>
        <taxon>Pucciniomycotina</taxon>
        <taxon>Pucciniomycetes</taxon>
        <taxon>Pucciniales</taxon>
        <taxon>Melampsoraceae</taxon>
        <taxon>Melampsora</taxon>
    </lineage>
</organism>
<evidence type="ECO:0000256" key="1">
    <source>
        <dbReference type="SAM" id="Phobius"/>
    </source>
</evidence>
<name>F4REX2_MELLP</name>
<dbReference type="FunCoup" id="F4REX2">
    <property type="interactions" value="57"/>
</dbReference>
<dbReference type="PANTHER" id="PTHR31303">
    <property type="entry name" value="CTP-DEPENDENT DIACYLGLYCEROL KINASE 1"/>
    <property type="match status" value="1"/>
</dbReference>
<dbReference type="GO" id="GO:0101026">
    <property type="term" value="P:mitotic nuclear membrane biogenesis"/>
    <property type="evidence" value="ECO:0007669"/>
    <property type="project" value="EnsemblFungi"/>
</dbReference>
<evidence type="ECO:0000313" key="2">
    <source>
        <dbReference type="EMBL" id="EGG09181.1"/>
    </source>
</evidence>
<dbReference type="GO" id="GO:0006654">
    <property type="term" value="P:phosphatidic acid biosynthetic process"/>
    <property type="evidence" value="ECO:0007669"/>
    <property type="project" value="EnsemblFungi"/>
</dbReference>
<dbReference type="EMBL" id="GL883098">
    <property type="protein sequence ID" value="EGG09181.1"/>
    <property type="molecule type" value="Genomic_DNA"/>
</dbReference>
<feature type="transmembrane region" description="Helical" evidence="1">
    <location>
        <begin position="138"/>
        <end position="159"/>
    </location>
</feature>
<dbReference type="GO" id="GO:0141035">
    <property type="term" value="F:CTP-dependent diacylglycerol kinase activity"/>
    <property type="evidence" value="ECO:0007669"/>
    <property type="project" value="EnsemblFungi"/>
</dbReference>
<dbReference type="KEGG" id="mlr:MELLADRAFT_29397"/>
<dbReference type="GO" id="GO:0005789">
    <property type="term" value="C:endoplasmic reticulum membrane"/>
    <property type="evidence" value="ECO:0007669"/>
    <property type="project" value="EnsemblFungi"/>
</dbReference>
<dbReference type="GO" id="GO:0004143">
    <property type="term" value="F:ATP-dependent diacylglycerol kinase activity"/>
    <property type="evidence" value="ECO:0007669"/>
    <property type="project" value="InterPro"/>
</dbReference>
<evidence type="ECO:0008006" key="4">
    <source>
        <dbReference type="Google" id="ProtNLM"/>
    </source>
</evidence>
<keyword evidence="1" id="KW-0812">Transmembrane</keyword>
<dbReference type="eggNOG" id="KOG4453">
    <property type="taxonomic scope" value="Eukaryota"/>
</dbReference>
<keyword evidence="3" id="KW-1185">Reference proteome</keyword>
<reference evidence="3" key="1">
    <citation type="journal article" date="2011" name="Proc. Natl. Acad. Sci. U.S.A.">
        <title>Obligate biotrophy features unraveled by the genomic analysis of rust fungi.</title>
        <authorList>
            <person name="Duplessis S."/>
            <person name="Cuomo C.A."/>
            <person name="Lin Y.-C."/>
            <person name="Aerts A."/>
            <person name="Tisserant E."/>
            <person name="Veneault-Fourrey C."/>
            <person name="Joly D.L."/>
            <person name="Hacquard S."/>
            <person name="Amselem J."/>
            <person name="Cantarel B.L."/>
            <person name="Chiu R."/>
            <person name="Coutinho P.M."/>
            <person name="Feau N."/>
            <person name="Field M."/>
            <person name="Frey P."/>
            <person name="Gelhaye E."/>
            <person name="Goldberg J."/>
            <person name="Grabherr M.G."/>
            <person name="Kodira C.D."/>
            <person name="Kohler A."/>
            <person name="Kuees U."/>
            <person name="Lindquist E.A."/>
            <person name="Lucas S.M."/>
            <person name="Mago R."/>
            <person name="Mauceli E."/>
            <person name="Morin E."/>
            <person name="Murat C."/>
            <person name="Pangilinan J.L."/>
            <person name="Park R."/>
            <person name="Pearson M."/>
            <person name="Quesneville H."/>
            <person name="Rouhier N."/>
            <person name="Sakthikumar S."/>
            <person name="Salamov A.A."/>
            <person name="Schmutz J."/>
            <person name="Selles B."/>
            <person name="Shapiro H."/>
            <person name="Tanguay P."/>
            <person name="Tuskan G.A."/>
            <person name="Henrissat B."/>
            <person name="Van de Peer Y."/>
            <person name="Rouze P."/>
            <person name="Ellis J.G."/>
            <person name="Dodds P.N."/>
            <person name="Schein J.E."/>
            <person name="Zhong S."/>
            <person name="Hamelin R.C."/>
            <person name="Grigoriev I.V."/>
            <person name="Szabo L.J."/>
            <person name="Martin F."/>
        </authorList>
    </citation>
    <scope>NUCLEOTIDE SEQUENCE [LARGE SCALE GENOMIC DNA]</scope>
    <source>
        <strain evidence="3">98AG31 / pathotype 3-4-7</strain>
    </source>
</reference>
<feature type="non-terminal residue" evidence="2">
    <location>
        <position position="212"/>
    </location>
</feature>
<keyword evidence="1" id="KW-1133">Transmembrane helix</keyword>